<feature type="transmembrane region" description="Helical" evidence="1">
    <location>
        <begin position="21"/>
        <end position="43"/>
    </location>
</feature>
<keyword evidence="3" id="KW-1185">Reference proteome</keyword>
<dbReference type="Proteomes" id="UP000191055">
    <property type="component" value="Unassembled WGS sequence"/>
</dbReference>
<keyword evidence="1" id="KW-1133">Transmembrane helix</keyword>
<keyword evidence="1" id="KW-0472">Membrane</keyword>
<evidence type="ECO:0000256" key="1">
    <source>
        <dbReference type="SAM" id="Phobius"/>
    </source>
</evidence>
<dbReference type="EMBL" id="FUYV01000070">
    <property type="protein sequence ID" value="SKC24289.1"/>
    <property type="molecule type" value="Genomic_DNA"/>
</dbReference>
<feature type="transmembrane region" description="Helical" evidence="1">
    <location>
        <begin position="87"/>
        <end position="105"/>
    </location>
</feature>
<keyword evidence="1" id="KW-0812">Transmembrane</keyword>
<name>A0A1T5HUB1_9BACT</name>
<dbReference type="AlphaFoldDB" id="A0A1T5HUB1"/>
<gene>
    <name evidence="2" type="ORF">SAMN03080601_03588</name>
</gene>
<protein>
    <submittedName>
        <fullName evidence="2">Uncharacterized protein</fullName>
    </submittedName>
</protein>
<sequence length="179" mass="21244">MRKMIQTINSLFRRLSFLESIISICSILVGLYLLYFSVYHIIAYHFSSILFFIMLPMTSLISDLLLGILLIYSGLGFLRQRMNSIDFYKFSGIFIMLYPFNMNILDFLKNDWTINSLNVFWVFPIGLFLLMIFRQKKYNSLVLDSTFFRLDSAKFAICLILFLLIDTGFFKWNYLNRTL</sequence>
<accession>A0A1T5HUB1</accession>
<feature type="transmembrane region" description="Helical" evidence="1">
    <location>
        <begin position="155"/>
        <end position="174"/>
    </location>
</feature>
<evidence type="ECO:0000313" key="3">
    <source>
        <dbReference type="Proteomes" id="UP000191055"/>
    </source>
</evidence>
<reference evidence="2 3" key="1">
    <citation type="submission" date="2017-02" db="EMBL/GenBank/DDBJ databases">
        <authorList>
            <person name="Peterson S.W."/>
        </authorList>
    </citation>
    <scope>NUCLEOTIDE SEQUENCE [LARGE SCALE GENOMIC DNA]</scope>
    <source>
        <strain evidence="2 3">DSM 24412</strain>
    </source>
</reference>
<feature type="transmembrane region" description="Helical" evidence="1">
    <location>
        <begin position="117"/>
        <end position="134"/>
    </location>
</feature>
<organism evidence="2 3">
    <name type="scientific">Alkalitalea saponilacus</name>
    <dbReference type="NCBI Taxonomy" id="889453"/>
    <lineage>
        <taxon>Bacteria</taxon>
        <taxon>Pseudomonadati</taxon>
        <taxon>Bacteroidota</taxon>
        <taxon>Bacteroidia</taxon>
        <taxon>Marinilabiliales</taxon>
        <taxon>Marinilabiliaceae</taxon>
        <taxon>Alkalitalea</taxon>
    </lineage>
</organism>
<proteinExistence type="predicted"/>
<evidence type="ECO:0000313" key="2">
    <source>
        <dbReference type="EMBL" id="SKC24289.1"/>
    </source>
</evidence>
<feature type="transmembrane region" description="Helical" evidence="1">
    <location>
        <begin position="49"/>
        <end position="75"/>
    </location>
</feature>